<feature type="domain" description="Histidine kinase/HSP90-like ATPase" evidence="2">
    <location>
        <begin position="34"/>
        <end position="128"/>
    </location>
</feature>
<dbReference type="InterPro" id="IPR036890">
    <property type="entry name" value="HATPase_C_sf"/>
</dbReference>
<dbReference type="InterPro" id="IPR003594">
    <property type="entry name" value="HATPase_dom"/>
</dbReference>
<gene>
    <name evidence="3" type="primary">spoIIAB_1</name>
    <name evidence="3" type="ORF">DSM104329_02632</name>
</gene>
<dbReference type="KEGG" id="sbae:DSM104329_02632"/>
<proteinExistence type="predicted"/>
<keyword evidence="3" id="KW-0808">Transferase</keyword>
<keyword evidence="1" id="KW-0723">Serine/threonine-protein kinase</keyword>
<dbReference type="Pfam" id="PF13581">
    <property type="entry name" value="HATPase_c_2"/>
    <property type="match status" value="1"/>
</dbReference>
<dbReference type="PANTHER" id="PTHR35526:SF3">
    <property type="entry name" value="ANTI-SIGMA-F FACTOR RSBW"/>
    <property type="match status" value="1"/>
</dbReference>
<keyword evidence="1" id="KW-0418">Kinase</keyword>
<dbReference type="AlphaFoldDB" id="A0A9E6XYG3"/>
<organism evidence="3 4">
    <name type="scientific">Capillimicrobium parvum</name>
    <dbReference type="NCBI Taxonomy" id="2884022"/>
    <lineage>
        <taxon>Bacteria</taxon>
        <taxon>Bacillati</taxon>
        <taxon>Actinomycetota</taxon>
        <taxon>Thermoleophilia</taxon>
        <taxon>Solirubrobacterales</taxon>
        <taxon>Capillimicrobiaceae</taxon>
        <taxon>Capillimicrobium</taxon>
    </lineage>
</organism>
<dbReference type="SUPFAM" id="SSF55874">
    <property type="entry name" value="ATPase domain of HSP90 chaperone/DNA topoisomerase II/histidine kinase"/>
    <property type="match status" value="1"/>
</dbReference>
<evidence type="ECO:0000313" key="4">
    <source>
        <dbReference type="Proteomes" id="UP001162834"/>
    </source>
</evidence>
<dbReference type="GO" id="GO:0004674">
    <property type="term" value="F:protein serine/threonine kinase activity"/>
    <property type="evidence" value="ECO:0007669"/>
    <property type="project" value="UniProtKB-KW"/>
</dbReference>
<evidence type="ECO:0000313" key="3">
    <source>
        <dbReference type="EMBL" id="UGS36232.1"/>
    </source>
</evidence>
<dbReference type="EMBL" id="CP087164">
    <property type="protein sequence ID" value="UGS36232.1"/>
    <property type="molecule type" value="Genomic_DNA"/>
</dbReference>
<evidence type="ECO:0000256" key="1">
    <source>
        <dbReference type="ARBA" id="ARBA00022527"/>
    </source>
</evidence>
<dbReference type="PANTHER" id="PTHR35526">
    <property type="entry name" value="ANTI-SIGMA-F FACTOR RSBW-RELATED"/>
    <property type="match status" value="1"/>
</dbReference>
<dbReference type="EC" id="2.7.11.1" evidence="3"/>
<dbReference type="RefSeq" id="WP_259315905.1">
    <property type="nucleotide sequence ID" value="NZ_CP087164.1"/>
</dbReference>
<keyword evidence="4" id="KW-1185">Reference proteome</keyword>
<accession>A0A9E6XYG3</accession>
<dbReference type="InterPro" id="IPR050267">
    <property type="entry name" value="Anti-sigma-factor_SerPK"/>
</dbReference>
<protein>
    <submittedName>
        <fullName evidence="3">Anti-sigma F factor</fullName>
        <ecNumber evidence="3">2.7.11.1</ecNumber>
    </submittedName>
</protein>
<evidence type="ECO:0000259" key="2">
    <source>
        <dbReference type="SMART" id="SM00387"/>
    </source>
</evidence>
<dbReference type="Proteomes" id="UP001162834">
    <property type="component" value="Chromosome"/>
</dbReference>
<reference evidence="3" key="1">
    <citation type="journal article" date="2022" name="Int. J. Syst. Evol. Microbiol.">
        <title>Pseudomonas aegrilactucae sp. nov. and Pseudomonas morbosilactucae sp. nov., pathogens causing bacterial rot of lettuce in Japan.</title>
        <authorList>
            <person name="Sawada H."/>
            <person name="Fujikawa T."/>
            <person name="Satou M."/>
        </authorList>
    </citation>
    <scope>NUCLEOTIDE SEQUENCE</scope>
    <source>
        <strain evidence="3">0166_1</strain>
    </source>
</reference>
<sequence length="128" mass="13072">MTAPEPVNLELPAIASSVRVARQAIATLAATCGLDDQAVALCVSEAVTNAIVHGYPADRPGSVRVRARSEVGDSAGLRVEIEDDGDGMRPRPDSPGLGLGLPLIASMASSVDIDSSGTGCRVSIWFAG</sequence>
<name>A0A9E6XYG3_9ACTN</name>
<dbReference type="CDD" id="cd16936">
    <property type="entry name" value="HATPase_RsbW-like"/>
    <property type="match status" value="1"/>
</dbReference>
<dbReference type="SMART" id="SM00387">
    <property type="entry name" value="HATPase_c"/>
    <property type="match status" value="1"/>
</dbReference>
<dbReference type="Gene3D" id="3.30.565.10">
    <property type="entry name" value="Histidine kinase-like ATPase, C-terminal domain"/>
    <property type="match status" value="1"/>
</dbReference>